<evidence type="ECO:0000313" key="2">
    <source>
        <dbReference type="Proteomes" id="UP000824120"/>
    </source>
</evidence>
<organism evidence="1 2">
    <name type="scientific">Solanum commersonii</name>
    <name type="common">Commerson's wild potato</name>
    <name type="synonym">Commerson's nightshade</name>
    <dbReference type="NCBI Taxonomy" id="4109"/>
    <lineage>
        <taxon>Eukaryota</taxon>
        <taxon>Viridiplantae</taxon>
        <taxon>Streptophyta</taxon>
        <taxon>Embryophyta</taxon>
        <taxon>Tracheophyta</taxon>
        <taxon>Spermatophyta</taxon>
        <taxon>Magnoliopsida</taxon>
        <taxon>eudicotyledons</taxon>
        <taxon>Gunneridae</taxon>
        <taxon>Pentapetalae</taxon>
        <taxon>asterids</taxon>
        <taxon>lamiids</taxon>
        <taxon>Solanales</taxon>
        <taxon>Solanaceae</taxon>
        <taxon>Solanoideae</taxon>
        <taxon>Solaneae</taxon>
        <taxon>Solanum</taxon>
    </lineage>
</organism>
<dbReference type="AlphaFoldDB" id="A0A9J6B0S0"/>
<sequence length="70" mass="8684">MKWFIELLNAIFKTVKMYNGYHKPHYEGLRENGGDESEQRGVYFWKRKRDLHMMFNDLEKPYERDLRDVL</sequence>
<proteinExistence type="predicted"/>
<gene>
    <name evidence="1" type="ORF">H5410_001848</name>
</gene>
<name>A0A9J6B0S0_SOLCO</name>
<accession>A0A9J6B0S0</accession>
<protein>
    <submittedName>
        <fullName evidence="1">Uncharacterized protein</fullName>
    </submittedName>
</protein>
<reference evidence="1 2" key="1">
    <citation type="submission" date="2020-09" db="EMBL/GenBank/DDBJ databases">
        <title>De no assembly of potato wild relative species, Solanum commersonii.</title>
        <authorList>
            <person name="Cho K."/>
        </authorList>
    </citation>
    <scope>NUCLEOTIDE SEQUENCE [LARGE SCALE GENOMIC DNA]</scope>
    <source>
        <strain evidence="1">LZ3.2</strain>
        <tissue evidence="1">Leaf</tissue>
    </source>
</reference>
<evidence type="ECO:0000313" key="1">
    <source>
        <dbReference type="EMBL" id="KAG5630131.1"/>
    </source>
</evidence>
<keyword evidence="2" id="KW-1185">Reference proteome</keyword>
<comment type="caution">
    <text evidence="1">The sequence shown here is derived from an EMBL/GenBank/DDBJ whole genome shotgun (WGS) entry which is preliminary data.</text>
</comment>
<dbReference type="Proteomes" id="UP000824120">
    <property type="component" value="Chromosome 1"/>
</dbReference>
<dbReference type="EMBL" id="JACXVP010000001">
    <property type="protein sequence ID" value="KAG5630131.1"/>
    <property type="molecule type" value="Genomic_DNA"/>
</dbReference>